<dbReference type="Proteomes" id="UP001196509">
    <property type="component" value="Unassembled WGS sequence"/>
</dbReference>
<proteinExistence type="predicted"/>
<dbReference type="InterPro" id="IPR021473">
    <property type="entry name" value="DUF3126"/>
</dbReference>
<sequence>MKPEELRKLDSYFKHTFNAKMAVRKRPNKDDSAEVYIGDEFLGVLFRDDDDEDDLSYNFTMAILEIDLDDH</sequence>
<evidence type="ECO:0000259" key="1">
    <source>
        <dbReference type="PROSITE" id="PS50057"/>
    </source>
</evidence>
<dbReference type="Pfam" id="PF11324">
    <property type="entry name" value="DUF3126"/>
    <property type="match status" value="1"/>
</dbReference>
<organism evidence="2 3">
    <name type="scientific">Flavimaribacter sediminis</name>
    <dbReference type="NCBI Taxonomy" id="2865987"/>
    <lineage>
        <taxon>Bacteria</taxon>
        <taxon>Pseudomonadati</taxon>
        <taxon>Pseudomonadota</taxon>
        <taxon>Alphaproteobacteria</taxon>
        <taxon>Hyphomicrobiales</taxon>
        <taxon>Rhizobiaceae</taxon>
        <taxon>Flavimaribacter</taxon>
    </lineage>
</organism>
<protein>
    <submittedName>
        <fullName evidence="2">DUF3126 family protein</fullName>
    </submittedName>
</protein>
<comment type="caution">
    <text evidence="2">The sequence shown here is derived from an EMBL/GenBank/DDBJ whole genome shotgun (WGS) entry which is preliminary data.</text>
</comment>
<evidence type="ECO:0000313" key="3">
    <source>
        <dbReference type="Proteomes" id="UP001196509"/>
    </source>
</evidence>
<dbReference type="RefSeq" id="WP_220227190.1">
    <property type="nucleotide sequence ID" value="NZ_JAICBX010000001.1"/>
</dbReference>
<feature type="domain" description="FERM" evidence="1">
    <location>
        <begin position="1"/>
        <end position="71"/>
    </location>
</feature>
<name>A0AAE2ZH98_9HYPH</name>
<dbReference type="EMBL" id="JAICBX010000001">
    <property type="protein sequence ID" value="MBW8636513.1"/>
    <property type="molecule type" value="Genomic_DNA"/>
</dbReference>
<accession>A0AAE2ZH98</accession>
<keyword evidence="3" id="KW-1185">Reference proteome</keyword>
<reference evidence="2" key="1">
    <citation type="submission" date="2021-08" db="EMBL/GenBank/DDBJ databases">
        <title>Hoeflea bacterium WL0058 sp. nov., isolated from the sediment.</title>
        <authorList>
            <person name="Wang L."/>
            <person name="Zhang D."/>
        </authorList>
    </citation>
    <scope>NUCLEOTIDE SEQUENCE</scope>
    <source>
        <strain evidence="2">WL0058</strain>
    </source>
</reference>
<dbReference type="PROSITE" id="PS50057">
    <property type="entry name" value="FERM_3"/>
    <property type="match status" value="1"/>
</dbReference>
<dbReference type="InterPro" id="IPR000299">
    <property type="entry name" value="FERM_domain"/>
</dbReference>
<gene>
    <name evidence="2" type="ORF">K1W69_04860</name>
</gene>
<dbReference type="AlphaFoldDB" id="A0AAE2ZH98"/>
<evidence type="ECO:0000313" key="2">
    <source>
        <dbReference type="EMBL" id="MBW8636513.1"/>
    </source>
</evidence>